<feature type="compositionally biased region" description="Basic and acidic residues" evidence="1">
    <location>
        <begin position="609"/>
        <end position="621"/>
    </location>
</feature>
<reference evidence="2 3" key="1">
    <citation type="journal article" date="2011" name="Genome Biol.">
        <title>Comparative genome sequence analysis underscores mycoparasitism as the ancestral life style of Trichoderma.</title>
        <authorList>
            <person name="Kubicek C.P."/>
            <person name="Herrera-Estrella A."/>
            <person name="Seidl-Seiboth V."/>
            <person name="Martinez D.A."/>
            <person name="Druzhinina I.S."/>
            <person name="Thon M."/>
            <person name="Zeilinger S."/>
            <person name="Casas-Flores S."/>
            <person name="Horwitz B.A."/>
            <person name="Mukherjee P.K."/>
            <person name="Mukherjee M."/>
            <person name="Kredics L."/>
            <person name="Alcaraz L.D."/>
            <person name="Aerts A."/>
            <person name="Antal Z."/>
            <person name="Atanasova L."/>
            <person name="Cervantes-Badillo M.G."/>
            <person name="Challacombe J."/>
            <person name="Chertkov O."/>
            <person name="McCluskey K."/>
            <person name="Coulpier F."/>
            <person name="Deshpande N."/>
            <person name="von Doehren H."/>
            <person name="Ebbole D.J."/>
            <person name="Esquivel-Naranjo E.U."/>
            <person name="Fekete E."/>
            <person name="Flipphi M."/>
            <person name="Glaser F."/>
            <person name="Gomez-Rodriguez E.Y."/>
            <person name="Gruber S."/>
            <person name="Han C."/>
            <person name="Henrissat B."/>
            <person name="Hermosa R."/>
            <person name="Hernandez-Onate M."/>
            <person name="Karaffa L."/>
            <person name="Kosti I."/>
            <person name="Le Crom S."/>
            <person name="Lindquist E."/>
            <person name="Lucas S."/>
            <person name="Luebeck M."/>
            <person name="Luebeck P.S."/>
            <person name="Margeot A."/>
            <person name="Metz B."/>
            <person name="Misra M."/>
            <person name="Nevalainen H."/>
            <person name="Omann M."/>
            <person name="Packer N."/>
            <person name="Perrone G."/>
            <person name="Uresti-Rivera E.E."/>
            <person name="Salamov A."/>
            <person name="Schmoll M."/>
            <person name="Seiboth B."/>
            <person name="Shapiro H."/>
            <person name="Sukno S."/>
            <person name="Tamayo-Ramos J.A."/>
            <person name="Tisch D."/>
            <person name="Wiest A."/>
            <person name="Wilkinson H.H."/>
            <person name="Zhang M."/>
            <person name="Coutinho P.M."/>
            <person name="Kenerley C.M."/>
            <person name="Monte E."/>
            <person name="Baker S.E."/>
            <person name="Grigoriev I.V."/>
        </authorList>
    </citation>
    <scope>NUCLEOTIDE SEQUENCE [LARGE SCALE GENOMIC DNA]</scope>
    <source>
        <strain evidence="3">ATCC 20476 / IMI 206040</strain>
    </source>
</reference>
<keyword evidence="3" id="KW-1185">Reference proteome</keyword>
<feature type="compositionally biased region" description="Basic and acidic residues" evidence="1">
    <location>
        <begin position="35"/>
        <end position="45"/>
    </location>
</feature>
<protein>
    <recommendedName>
        <fullName evidence="4">Myb-like domain-containing protein</fullName>
    </recommendedName>
</protein>
<feature type="region of interest" description="Disordered" evidence="1">
    <location>
        <begin position="853"/>
        <end position="892"/>
    </location>
</feature>
<dbReference type="eggNOG" id="ENOG502SFIP">
    <property type="taxonomic scope" value="Eukaryota"/>
</dbReference>
<dbReference type="HOGENOM" id="CLU_323909_0_0_1"/>
<feature type="compositionally biased region" description="Polar residues" evidence="1">
    <location>
        <begin position="704"/>
        <end position="713"/>
    </location>
</feature>
<evidence type="ECO:0000313" key="3">
    <source>
        <dbReference type="Proteomes" id="UP000005426"/>
    </source>
</evidence>
<gene>
    <name evidence="2" type="ORF">TRIATDRAFT_130997</name>
</gene>
<dbReference type="STRING" id="452589.G9P3N8"/>
<feature type="region of interest" description="Disordered" evidence="1">
    <location>
        <begin position="637"/>
        <end position="722"/>
    </location>
</feature>
<evidence type="ECO:0000256" key="1">
    <source>
        <dbReference type="SAM" id="MobiDB-lite"/>
    </source>
</evidence>
<name>G9P3N8_HYPAI</name>
<dbReference type="Proteomes" id="UP000005426">
    <property type="component" value="Unassembled WGS sequence"/>
</dbReference>
<dbReference type="EMBL" id="ABDG02000026">
    <property type="protein sequence ID" value="EHK42995.1"/>
    <property type="molecule type" value="Genomic_DNA"/>
</dbReference>
<dbReference type="AlphaFoldDB" id="G9P3N8"/>
<evidence type="ECO:0008006" key="4">
    <source>
        <dbReference type="Google" id="ProtNLM"/>
    </source>
</evidence>
<organism evidence="2 3">
    <name type="scientific">Hypocrea atroviridis (strain ATCC 20476 / IMI 206040)</name>
    <name type="common">Trichoderma atroviride</name>
    <dbReference type="NCBI Taxonomy" id="452589"/>
    <lineage>
        <taxon>Eukaryota</taxon>
        <taxon>Fungi</taxon>
        <taxon>Dikarya</taxon>
        <taxon>Ascomycota</taxon>
        <taxon>Pezizomycotina</taxon>
        <taxon>Sordariomycetes</taxon>
        <taxon>Hypocreomycetidae</taxon>
        <taxon>Hypocreales</taxon>
        <taxon>Hypocreaceae</taxon>
        <taxon>Trichoderma</taxon>
    </lineage>
</organism>
<dbReference type="GeneID" id="25775177"/>
<feature type="region of interest" description="Disordered" evidence="1">
    <location>
        <begin position="1"/>
        <end position="200"/>
    </location>
</feature>
<feature type="region of interest" description="Disordered" evidence="1">
    <location>
        <begin position="547"/>
        <end position="621"/>
    </location>
</feature>
<proteinExistence type="predicted"/>
<dbReference type="OrthoDB" id="5398572at2759"/>
<feature type="compositionally biased region" description="Basic and acidic residues" evidence="1">
    <location>
        <begin position="853"/>
        <end position="863"/>
    </location>
</feature>
<evidence type="ECO:0000313" key="2">
    <source>
        <dbReference type="EMBL" id="EHK42995.1"/>
    </source>
</evidence>
<feature type="compositionally biased region" description="Acidic residues" evidence="1">
    <location>
        <begin position="669"/>
        <end position="692"/>
    </location>
</feature>
<accession>G9P3N8</accession>
<sequence length="892" mass="99862">MKTRSKRAAKAAVPLPTSPPQPTVRRNPPRATARRTKEAVTRARNPDFGSDFGSDSDSDADSDSGSESSSGPNSLLSSPTNSPSRILLPASSSSSSDHYIVPSSASGSATATTVAPQLTPSLPSLNSSSAPPGLQVPKGLTTIPRKGSIIWDPKPRRGAPRNIGPSSLFSTPKRDLTDEEDYEKTPSSPPKSAAELQAEKMAEREIEQTEIEMWLEATTALARDAKNVISLLQETSTRLAYKPVLQMKIKAFEMSRSIFTGPQPPSFRAGSPPENRIPFLNWDWVNKIEDQETLEVAKKAVPLAVKMANIATALLHIRAIQKEAYDPVPFLEATDSRFPQSFAADESKHFLTLSLEIRTQRAIESIAISPQATDLRGMLGYAFCELNAPNAPSNYNALFAYGPYKPMAGLAEEQLLDVCSERVKDIWQLMSEGGKRGIRTPVDLPSVRAKYPLPHTLELLKKWLFNRYSSVSQLMEKTEQEHLAQERQMFLEQWRTEEESRIREEHQARDEERRLREEERRVRQEANLRARQEALAKERQAWEREKLLMSRQSDERRPRERRTGEGVGGRQSPPPPPDEDGLFLPDSPNASPRSLASSQGESQRSQVQRGEDDLSRGDSLFHPDEAVGLLLNVSLGGSSSGHARRKLPASKPSRAQPLRGSRRQNTDGDYGEEEGEEDQTRDEFDYDDDDFETDRRAPKRSKITHTQSSSKPGPSQRRREFKEAVATAVALGAAEPPPPVLDFAEIERLKVQARVNAKLNNPRLLKRRQNWSERDSNTLIGLVASRAAGWADMEREDSQKFELPRNAQAYRDRARNMKVDFLISDAVLPRGFDLVTFSKKEIDRVQKLGKNPARMEADVDRNGRPINTQYVPPVAEDEEDEEDEENEENEED</sequence>
<feature type="compositionally biased region" description="Low complexity" evidence="1">
    <location>
        <begin position="65"/>
        <end position="133"/>
    </location>
</feature>
<feature type="compositionally biased region" description="Basic and acidic residues" evidence="1">
    <location>
        <begin position="547"/>
        <end position="564"/>
    </location>
</feature>
<feature type="region of interest" description="Disordered" evidence="1">
    <location>
        <begin position="496"/>
        <end position="524"/>
    </location>
</feature>
<feature type="compositionally biased region" description="Acidic residues" evidence="1">
    <location>
        <begin position="875"/>
        <end position="892"/>
    </location>
</feature>
<feature type="compositionally biased region" description="Polar residues" evidence="1">
    <location>
        <begin position="588"/>
        <end position="608"/>
    </location>
</feature>
<feature type="compositionally biased region" description="Acidic residues" evidence="1">
    <location>
        <begin position="54"/>
        <end position="64"/>
    </location>
</feature>
<dbReference type="OMA" id="FEHPRNQ"/>
<dbReference type="KEGG" id="tatv:25775177"/>
<comment type="caution">
    <text evidence="2">The sequence shown here is derived from an EMBL/GenBank/DDBJ whole genome shotgun (WGS) entry which is preliminary data.</text>
</comment>